<protein>
    <submittedName>
        <fullName evidence="2">Uncharacterized protein</fullName>
    </submittedName>
</protein>
<evidence type="ECO:0000313" key="2">
    <source>
        <dbReference type="EMBL" id="DAE31918.1"/>
    </source>
</evidence>
<reference evidence="2" key="1">
    <citation type="journal article" date="2021" name="Proc. Natl. Acad. Sci. U.S.A.">
        <title>A Catalog of Tens of Thousands of Viruses from Human Metagenomes Reveals Hidden Associations with Chronic Diseases.</title>
        <authorList>
            <person name="Tisza M.J."/>
            <person name="Buck C.B."/>
        </authorList>
    </citation>
    <scope>NUCLEOTIDE SEQUENCE</scope>
    <source>
        <strain evidence="2">Ct6GG30</strain>
    </source>
</reference>
<name>A0A8S5RKJ9_9VIRU</name>
<accession>A0A8S5RKJ9</accession>
<proteinExistence type="predicted"/>
<feature type="compositionally biased region" description="Basic residues" evidence="1">
    <location>
        <begin position="11"/>
        <end position="23"/>
    </location>
</feature>
<dbReference type="EMBL" id="BK059113">
    <property type="protein sequence ID" value="DAE31918.1"/>
    <property type="molecule type" value="Genomic_DNA"/>
</dbReference>
<sequence length="49" mass="5423">MFSPRADFAHPARRSGQPRRGMRRPVVAKNAASGHRQSVTTRIFCAKSA</sequence>
<feature type="region of interest" description="Disordered" evidence="1">
    <location>
        <begin position="1"/>
        <end position="49"/>
    </location>
</feature>
<evidence type="ECO:0000256" key="1">
    <source>
        <dbReference type="SAM" id="MobiDB-lite"/>
    </source>
</evidence>
<organism evidence="2">
    <name type="scientific">virus sp. ct6GG30</name>
    <dbReference type="NCBI Taxonomy" id="2825804"/>
    <lineage>
        <taxon>Viruses</taxon>
    </lineage>
</organism>